<dbReference type="Pfam" id="PF11976">
    <property type="entry name" value="Rad60-SLD"/>
    <property type="match status" value="1"/>
</dbReference>
<proteinExistence type="inferred from homology"/>
<reference evidence="3 4" key="1">
    <citation type="submission" date="2024-03" db="EMBL/GenBank/DDBJ databases">
        <title>Complete genome sequence of the green alga Chloropicon roscoffensis RCC1871.</title>
        <authorList>
            <person name="Lemieux C."/>
            <person name="Pombert J.-F."/>
            <person name="Otis C."/>
            <person name="Turmel M."/>
        </authorList>
    </citation>
    <scope>NUCLEOTIDE SEQUENCE [LARGE SCALE GENOMIC DNA]</scope>
    <source>
        <strain evidence="3 4">RCC1871</strain>
    </source>
</reference>
<dbReference type="InterPro" id="IPR029071">
    <property type="entry name" value="Ubiquitin-like_domsf"/>
</dbReference>
<feature type="domain" description="Ubiquitin-like" evidence="2">
    <location>
        <begin position="15"/>
        <end position="91"/>
    </location>
</feature>
<dbReference type="Gene3D" id="3.10.20.90">
    <property type="entry name" value="Phosphatidylinositol 3-kinase Catalytic Subunit, Chain A, domain 1"/>
    <property type="match status" value="1"/>
</dbReference>
<dbReference type="PROSITE" id="PS50053">
    <property type="entry name" value="UBIQUITIN_2"/>
    <property type="match status" value="1"/>
</dbReference>
<dbReference type="EMBL" id="CP151502">
    <property type="protein sequence ID" value="WZN60092.1"/>
    <property type="molecule type" value="Genomic_DNA"/>
</dbReference>
<dbReference type="Proteomes" id="UP001472866">
    <property type="component" value="Chromosome 02"/>
</dbReference>
<sequence>MADAKEEKAAVSTGEHLNIKVKQDENEIVFKIKKSTPLKKLMNAFCSRQAVEINQMVFLYDGQRVLPEETPAQLGMEDGDLIDAMLHQTGGN</sequence>
<dbReference type="InterPro" id="IPR000626">
    <property type="entry name" value="Ubiquitin-like_dom"/>
</dbReference>
<name>A0AAX4P2H3_9CHLO</name>
<dbReference type="GO" id="GO:0005634">
    <property type="term" value="C:nucleus"/>
    <property type="evidence" value="ECO:0007669"/>
    <property type="project" value="UniProtKB-SubCell"/>
</dbReference>
<dbReference type="SMART" id="SM00213">
    <property type="entry name" value="UBQ"/>
    <property type="match status" value="1"/>
</dbReference>
<keyword evidence="4" id="KW-1185">Reference proteome</keyword>
<comment type="subcellular location">
    <subcellularLocation>
        <location evidence="1">Nucleus</location>
    </subcellularLocation>
</comment>
<dbReference type="AlphaFoldDB" id="A0AAX4P2H3"/>
<accession>A0AAX4P2H3</accession>
<organism evidence="3 4">
    <name type="scientific">Chloropicon roscoffensis</name>
    <dbReference type="NCBI Taxonomy" id="1461544"/>
    <lineage>
        <taxon>Eukaryota</taxon>
        <taxon>Viridiplantae</taxon>
        <taxon>Chlorophyta</taxon>
        <taxon>Chloropicophyceae</taxon>
        <taxon>Chloropicales</taxon>
        <taxon>Chloropicaceae</taxon>
        <taxon>Chloropicon</taxon>
    </lineage>
</organism>
<evidence type="ECO:0000256" key="1">
    <source>
        <dbReference type="RuleBase" id="RU361190"/>
    </source>
</evidence>
<evidence type="ECO:0000313" key="4">
    <source>
        <dbReference type="Proteomes" id="UP001472866"/>
    </source>
</evidence>
<keyword evidence="1" id="KW-0833">Ubl conjugation pathway</keyword>
<gene>
    <name evidence="3" type="ORF">HKI87_02g16200</name>
</gene>
<dbReference type="PANTHER" id="PTHR10562">
    <property type="entry name" value="SMALL UBIQUITIN-RELATED MODIFIER"/>
    <property type="match status" value="1"/>
</dbReference>
<dbReference type="SUPFAM" id="SSF54236">
    <property type="entry name" value="Ubiquitin-like"/>
    <property type="match status" value="1"/>
</dbReference>
<evidence type="ECO:0000259" key="2">
    <source>
        <dbReference type="PROSITE" id="PS50053"/>
    </source>
</evidence>
<keyword evidence="1" id="KW-0539">Nucleus</keyword>
<evidence type="ECO:0000313" key="3">
    <source>
        <dbReference type="EMBL" id="WZN60092.1"/>
    </source>
</evidence>
<comment type="similarity">
    <text evidence="1">Belongs to the ubiquitin family. SUMO subfamily.</text>
</comment>
<protein>
    <recommendedName>
        <fullName evidence="1">Small ubiquitin-related modifier</fullName>
        <shortName evidence="1">SUMO</shortName>
    </recommendedName>
</protein>
<dbReference type="InterPro" id="IPR022617">
    <property type="entry name" value="Rad60/SUMO-like_dom"/>
</dbReference>
<dbReference type="CDD" id="cd16116">
    <property type="entry name" value="Ubl_Smt3_like"/>
    <property type="match status" value="1"/>
</dbReference>